<evidence type="ECO:0000256" key="1">
    <source>
        <dbReference type="SAM" id="SignalP"/>
    </source>
</evidence>
<comment type="caution">
    <text evidence="2">The sequence shown here is derived from an EMBL/GenBank/DDBJ whole genome shotgun (WGS) entry which is preliminary data.</text>
</comment>
<dbReference type="AlphaFoldDB" id="A0AAD9MAD2"/>
<feature type="chain" id="PRO_5042070796" evidence="1">
    <location>
        <begin position="20"/>
        <end position="164"/>
    </location>
</feature>
<accession>A0AAD9MAD2</accession>
<dbReference type="EMBL" id="JAQQPM010000001">
    <property type="protein sequence ID" value="KAK2067845.1"/>
    <property type="molecule type" value="Genomic_DNA"/>
</dbReference>
<reference evidence="2" key="1">
    <citation type="journal article" date="2023" name="Mol. Plant Microbe Interact.">
        <title>Elucidating the Obligate Nature and Biological Capacity of an Invasive Fungal Corn Pathogen.</title>
        <authorList>
            <person name="MacCready J.S."/>
            <person name="Roggenkamp E.M."/>
            <person name="Gdanetz K."/>
            <person name="Chilvers M.I."/>
        </authorList>
    </citation>
    <scope>NUCLEOTIDE SEQUENCE</scope>
    <source>
        <strain evidence="2">PM02</strain>
    </source>
</reference>
<protein>
    <submittedName>
        <fullName evidence="2">Uncharacterized protein</fullName>
    </submittedName>
</protein>
<evidence type="ECO:0000313" key="3">
    <source>
        <dbReference type="Proteomes" id="UP001217918"/>
    </source>
</evidence>
<organism evidence="2 3">
    <name type="scientific">Phyllachora maydis</name>
    <dbReference type="NCBI Taxonomy" id="1825666"/>
    <lineage>
        <taxon>Eukaryota</taxon>
        <taxon>Fungi</taxon>
        <taxon>Dikarya</taxon>
        <taxon>Ascomycota</taxon>
        <taxon>Pezizomycotina</taxon>
        <taxon>Sordariomycetes</taxon>
        <taxon>Sordariomycetidae</taxon>
        <taxon>Phyllachorales</taxon>
        <taxon>Phyllachoraceae</taxon>
        <taxon>Phyllachora</taxon>
    </lineage>
</organism>
<sequence length="164" mass="16832">MHYLLLLPLLLAAALLALAAPRARRDGTATSTTAAVTFSGTIPYASLSTMTDPAWATVPYPALLTRTPFCTNAADPDAGVGNHCVCANGATLDPIPWTGGNMSTYQPCAYTTVNRPAGYGGGDGGGGYMVVEMAEERGERAGKGSEVVAEVTVTHWVAAGVNAQ</sequence>
<feature type="signal peptide" evidence="1">
    <location>
        <begin position="1"/>
        <end position="19"/>
    </location>
</feature>
<proteinExistence type="predicted"/>
<dbReference type="Proteomes" id="UP001217918">
    <property type="component" value="Unassembled WGS sequence"/>
</dbReference>
<name>A0AAD9MAD2_9PEZI</name>
<evidence type="ECO:0000313" key="2">
    <source>
        <dbReference type="EMBL" id="KAK2067845.1"/>
    </source>
</evidence>
<keyword evidence="1" id="KW-0732">Signal</keyword>
<gene>
    <name evidence="2" type="ORF">P8C59_001551</name>
</gene>
<keyword evidence="3" id="KW-1185">Reference proteome</keyword>